<dbReference type="CDD" id="cd13717">
    <property type="entry name" value="PBP2_iGluR_putative"/>
    <property type="match status" value="1"/>
</dbReference>
<evidence type="ECO:0000313" key="16">
    <source>
        <dbReference type="EMBL" id="CAL8079423.1"/>
    </source>
</evidence>
<comment type="similarity">
    <text evidence="2">Belongs to the glutamate-gated ion channel (TC 1.A.10.1) family.</text>
</comment>
<keyword evidence="9" id="KW-0675">Receptor</keyword>
<dbReference type="Gene3D" id="3.40.50.2300">
    <property type="match status" value="2"/>
</dbReference>
<dbReference type="SUPFAM" id="SSF81324">
    <property type="entry name" value="Voltage-gated potassium channels"/>
    <property type="match status" value="1"/>
</dbReference>
<evidence type="ECO:0000259" key="15">
    <source>
        <dbReference type="SMART" id="SM00918"/>
    </source>
</evidence>
<sequence length="949" mass="109557">MPPFRGITQLIPGCILTVLILGTYITIASAQQTVSILFFYEDPESVKHFDSAVDYINQDRSLGINIGEVTKINANGTEATKLIVSLCKDIDEAFTKPNQPDIVIDFTRHGIPSEAVKIIVKVMNLPTISATFGQEGDIRSWRELKPNMKQYLIQVAPPADMVPQSVRSIVSHRDMTSAVFLFDDEYEMYHKYKSLLQNMPTRHLLTKLEKTKPGIRRQIDRLVHVDIVNYFIAASPNEISGVLAEASDKDMKDGPYFSDEYAWYSMSMEPGLPKCSGCKNNVSVIHLSPKLSSAQNKRRDYLQSKGNIKTQKLMDMFYFDLTTNAILTVAEMKKKDKWNPPKKLQCSETAEETDTYELQLFDFFKSPEISKDNLLGPFSMDPDNTVGKSHSSFEMEIRRLIFKPMTAEPHINIDLGIWKTGFTEKELIESNGKMDQWIEHTALTVFRIVTVVQPPFVYRIPGCVESKENKYSRCFKGYCIDLLNKIQEELKFNFTIRNVSGYGYMDDNEPHEWTGMVRELKDRRADIALGAMSVMAERESVVDFTVPYYDLVGISILMRKPKTQTSLFKFLTVLENDVWMCILGAYFFTSFLMWVFDRWSPYSYQNNREKYEDDEEKREFNLKECLWFCMTSLTPQGGGEAPKNLSGRLVAATWWLFGFIIIASYTANLAAFLTVSRLDAPIESLDDLAKQYKIQYAPLERSSAWIYFDRMAHIEHRFYEIWKDMSLNDSMTDYERSQLAVWDYPVSDKFTKMWQAMQENNPPKEFEEAVKRTRGDDRNQNDGFAFLGDATDIRYQVLISCDLQMVGEEFSRKPYALAVQQGSPLKDQLNDAILKLLNQRHLEQLKETWWNDNDYKATCPKDDNQSDGISIHNIGGVFIVIFVGIVMACFTLVFEYWWYRKRNIAEEMAEMALPPPKEFGQSFSTEKTNFNTQYTKPPRTDLPTIENSW</sequence>
<dbReference type="PRINTS" id="PR00177">
    <property type="entry name" value="NMDARECEPTOR"/>
</dbReference>
<dbReference type="SMART" id="SM00079">
    <property type="entry name" value="PBPe"/>
    <property type="match status" value="1"/>
</dbReference>
<dbReference type="InterPro" id="IPR001320">
    <property type="entry name" value="Iontro_rcpt_C"/>
</dbReference>
<evidence type="ECO:0000256" key="2">
    <source>
        <dbReference type="ARBA" id="ARBA00008685"/>
    </source>
</evidence>
<dbReference type="Gene3D" id="3.40.190.10">
    <property type="entry name" value="Periplasmic binding protein-like II"/>
    <property type="match status" value="2"/>
</dbReference>
<keyword evidence="17" id="KW-1185">Reference proteome</keyword>
<dbReference type="InterPro" id="IPR001508">
    <property type="entry name" value="Iono_Glu_rcpt_met"/>
</dbReference>
<organism evidence="16 17">
    <name type="scientific">Orchesella dallaii</name>
    <dbReference type="NCBI Taxonomy" id="48710"/>
    <lineage>
        <taxon>Eukaryota</taxon>
        <taxon>Metazoa</taxon>
        <taxon>Ecdysozoa</taxon>
        <taxon>Arthropoda</taxon>
        <taxon>Hexapoda</taxon>
        <taxon>Collembola</taxon>
        <taxon>Entomobryomorpha</taxon>
        <taxon>Entomobryoidea</taxon>
        <taxon>Orchesellidae</taxon>
        <taxon>Orchesellinae</taxon>
        <taxon>Orchesella</taxon>
    </lineage>
</organism>
<keyword evidence="8 13" id="KW-0472">Membrane</keyword>
<feature type="transmembrane region" description="Helical" evidence="13">
    <location>
        <begin position="652"/>
        <end position="675"/>
    </location>
</feature>
<proteinExistence type="inferred from homology"/>
<dbReference type="Pfam" id="PF00060">
    <property type="entry name" value="Lig_chan"/>
    <property type="match status" value="1"/>
</dbReference>
<evidence type="ECO:0000256" key="1">
    <source>
        <dbReference type="ARBA" id="ARBA00004651"/>
    </source>
</evidence>
<keyword evidence="4" id="KW-1003">Cell membrane</keyword>
<accession>A0ABP1PVQ6</accession>
<comment type="subcellular location">
    <subcellularLocation>
        <location evidence="1">Cell membrane</location>
        <topology evidence="1">Multi-pass membrane protein</topology>
    </subcellularLocation>
</comment>
<dbReference type="EMBL" id="CAXLJM020000013">
    <property type="protein sequence ID" value="CAL8079423.1"/>
    <property type="molecule type" value="Genomic_DNA"/>
</dbReference>
<keyword evidence="6 13" id="KW-1133">Transmembrane helix</keyword>
<dbReference type="Pfam" id="PF10613">
    <property type="entry name" value="Lig_chan-Glu_bd"/>
    <property type="match status" value="1"/>
</dbReference>
<evidence type="ECO:0000256" key="11">
    <source>
        <dbReference type="ARBA" id="ARBA00023286"/>
    </source>
</evidence>
<keyword evidence="12" id="KW-0407">Ion channel</keyword>
<evidence type="ECO:0000256" key="10">
    <source>
        <dbReference type="ARBA" id="ARBA00023180"/>
    </source>
</evidence>
<evidence type="ECO:0000313" key="17">
    <source>
        <dbReference type="Proteomes" id="UP001642540"/>
    </source>
</evidence>
<feature type="domain" description="Ionotropic glutamate receptor L-glutamate and glycine-binding" evidence="15">
    <location>
        <begin position="461"/>
        <end position="522"/>
    </location>
</feature>
<keyword evidence="7" id="KW-0406">Ion transport</keyword>
<evidence type="ECO:0000256" key="9">
    <source>
        <dbReference type="ARBA" id="ARBA00023170"/>
    </source>
</evidence>
<comment type="caution">
    <text evidence="16">The sequence shown here is derived from an EMBL/GenBank/DDBJ whole genome shotgun (WGS) entry which is preliminary data.</text>
</comment>
<gene>
    <name evidence="16" type="ORF">ODALV1_LOCUS4358</name>
</gene>
<feature type="transmembrane region" description="Helical" evidence="13">
    <location>
        <begin position="577"/>
        <end position="596"/>
    </location>
</feature>
<name>A0ABP1PVQ6_9HEXA</name>
<dbReference type="PANTHER" id="PTHR18966">
    <property type="entry name" value="IONOTROPIC GLUTAMATE RECEPTOR"/>
    <property type="match status" value="1"/>
</dbReference>
<dbReference type="InterPro" id="IPR019594">
    <property type="entry name" value="Glu/Gly-bd"/>
</dbReference>
<evidence type="ECO:0000256" key="3">
    <source>
        <dbReference type="ARBA" id="ARBA00022448"/>
    </source>
</evidence>
<evidence type="ECO:0000256" key="8">
    <source>
        <dbReference type="ARBA" id="ARBA00023136"/>
    </source>
</evidence>
<dbReference type="InterPro" id="IPR015683">
    <property type="entry name" value="Ionotropic_Glu_rcpt"/>
</dbReference>
<evidence type="ECO:0000256" key="6">
    <source>
        <dbReference type="ARBA" id="ARBA00022989"/>
    </source>
</evidence>
<evidence type="ECO:0000256" key="4">
    <source>
        <dbReference type="ARBA" id="ARBA00022475"/>
    </source>
</evidence>
<dbReference type="SUPFAM" id="SSF53850">
    <property type="entry name" value="Periplasmic binding protein-like II"/>
    <property type="match status" value="1"/>
</dbReference>
<evidence type="ECO:0000256" key="12">
    <source>
        <dbReference type="ARBA" id="ARBA00023303"/>
    </source>
</evidence>
<evidence type="ECO:0000256" key="7">
    <source>
        <dbReference type="ARBA" id="ARBA00023065"/>
    </source>
</evidence>
<keyword evidence="11" id="KW-1071">Ligand-gated ion channel</keyword>
<feature type="transmembrane region" description="Helical" evidence="13">
    <location>
        <begin position="874"/>
        <end position="898"/>
    </location>
</feature>
<evidence type="ECO:0000256" key="5">
    <source>
        <dbReference type="ARBA" id="ARBA00022692"/>
    </source>
</evidence>
<feature type="domain" description="Ionotropic glutamate receptor C-terminal" evidence="14">
    <location>
        <begin position="445"/>
        <end position="852"/>
    </location>
</feature>
<dbReference type="SMART" id="SM00918">
    <property type="entry name" value="Lig_chan-Glu_bd"/>
    <property type="match status" value="1"/>
</dbReference>
<keyword evidence="10" id="KW-0325">Glycoprotein</keyword>
<evidence type="ECO:0008006" key="18">
    <source>
        <dbReference type="Google" id="ProtNLM"/>
    </source>
</evidence>
<protein>
    <recommendedName>
        <fullName evidence="18">Glutamate receptor ionotropic, kainate 2</fullName>
    </recommendedName>
</protein>
<evidence type="ECO:0000259" key="14">
    <source>
        <dbReference type="SMART" id="SM00079"/>
    </source>
</evidence>
<dbReference type="Proteomes" id="UP001642540">
    <property type="component" value="Unassembled WGS sequence"/>
</dbReference>
<keyword evidence="3" id="KW-0813">Transport</keyword>
<keyword evidence="5 13" id="KW-0812">Transmembrane</keyword>
<reference evidence="16 17" key="1">
    <citation type="submission" date="2024-08" db="EMBL/GenBank/DDBJ databases">
        <authorList>
            <person name="Cucini C."/>
            <person name="Frati F."/>
        </authorList>
    </citation>
    <scope>NUCLEOTIDE SEQUENCE [LARGE SCALE GENOMIC DNA]</scope>
</reference>
<dbReference type="Gene3D" id="1.10.287.70">
    <property type="match status" value="1"/>
</dbReference>
<evidence type="ECO:0000256" key="13">
    <source>
        <dbReference type="SAM" id="Phobius"/>
    </source>
</evidence>